<dbReference type="InterPro" id="IPR013766">
    <property type="entry name" value="Thioredoxin_domain"/>
</dbReference>
<dbReference type="InterPro" id="IPR036249">
    <property type="entry name" value="Thioredoxin-like_sf"/>
</dbReference>
<dbReference type="GO" id="GO:0016491">
    <property type="term" value="F:oxidoreductase activity"/>
    <property type="evidence" value="ECO:0007669"/>
    <property type="project" value="UniProtKB-KW"/>
</dbReference>
<reference evidence="8 9" key="1">
    <citation type="submission" date="2019-11" db="EMBL/GenBank/DDBJ databases">
        <title>Genome sequences of 17 halophilic strains isolated from different environments.</title>
        <authorList>
            <person name="Furrow R.E."/>
        </authorList>
    </citation>
    <scope>NUCLEOTIDE SEQUENCE [LARGE SCALE GENOMIC DNA]</scope>
    <source>
        <strain evidence="8 9">22506_14_FS</strain>
    </source>
</reference>
<dbReference type="SUPFAM" id="SSF52833">
    <property type="entry name" value="Thioredoxin-like"/>
    <property type="match status" value="1"/>
</dbReference>
<sequence>MANSKNKKKNQATKSKVWMYGLAAVAAVVIVVVIIMTTGSNSGGSSEEAMDQPFLGDEKAQVEVIEFGDYKCPYCKAFEQSFFPQIDQELIQTGDVKFTFMNYPFINVDSNRSAEFAEVVYQELGNDVFWEFHRLMYEKQTEGTEQQDIYTEDYLFDTLKEITDEEKAEQVLTAFEDGAGEEAVDYDLERARNLNVTGTPALFVNGEPFEGQTIDDLKEMVDEAKAE</sequence>
<dbReference type="PROSITE" id="PS51352">
    <property type="entry name" value="THIOREDOXIN_2"/>
    <property type="match status" value="1"/>
</dbReference>
<feature type="domain" description="Thioredoxin" evidence="7">
    <location>
        <begin position="36"/>
        <end position="226"/>
    </location>
</feature>
<evidence type="ECO:0000313" key="8">
    <source>
        <dbReference type="EMBL" id="MYL62283.1"/>
    </source>
</evidence>
<organism evidence="8 9">
    <name type="scientific">Guptibacillus hwajinpoensis</name>
    <dbReference type="NCBI Taxonomy" id="208199"/>
    <lineage>
        <taxon>Bacteria</taxon>
        <taxon>Bacillati</taxon>
        <taxon>Bacillota</taxon>
        <taxon>Bacilli</taxon>
        <taxon>Bacillales</taxon>
        <taxon>Guptibacillaceae</taxon>
        <taxon>Guptibacillus</taxon>
    </lineage>
</organism>
<evidence type="ECO:0000256" key="1">
    <source>
        <dbReference type="ARBA" id="ARBA00005791"/>
    </source>
</evidence>
<evidence type="ECO:0000256" key="4">
    <source>
        <dbReference type="ARBA" id="ARBA00023157"/>
    </source>
</evidence>
<comment type="similarity">
    <text evidence="1">Belongs to the thioredoxin family. DsbA subfamily.</text>
</comment>
<keyword evidence="3" id="KW-0560">Oxidoreductase</keyword>
<keyword evidence="6" id="KW-0472">Membrane</keyword>
<dbReference type="Proteomes" id="UP000447833">
    <property type="component" value="Unassembled WGS sequence"/>
</dbReference>
<evidence type="ECO:0000313" key="9">
    <source>
        <dbReference type="Proteomes" id="UP000447833"/>
    </source>
</evidence>
<keyword evidence="6" id="KW-0812">Transmembrane</keyword>
<evidence type="ECO:0000256" key="3">
    <source>
        <dbReference type="ARBA" id="ARBA00023002"/>
    </source>
</evidence>
<evidence type="ECO:0000259" key="7">
    <source>
        <dbReference type="PROSITE" id="PS51352"/>
    </source>
</evidence>
<dbReference type="Gene3D" id="3.40.30.10">
    <property type="entry name" value="Glutaredoxin"/>
    <property type="match status" value="1"/>
</dbReference>
<dbReference type="PANTHER" id="PTHR13887">
    <property type="entry name" value="GLUTATHIONE S-TRANSFERASE KAPPA"/>
    <property type="match status" value="1"/>
</dbReference>
<keyword evidence="5" id="KW-0676">Redox-active center</keyword>
<evidence type="ECO:0000256" key="2">
    <source>
        <dbReference type="ARBA" id="ARBA00022729"/>
    </source>
</evidence>
<evidence type="ECO:0000256" key="5">
    <source>
        <dbReference type="ARBA" id="ARBA00023284"/>
    </source>
</evidence>
<feature type="transmembrane region" description="Helical" evidence="6">
    <location>
        <begin position="17"/>
        <end position="36"/>
    </location>
</feature>
<dbReference type="InterPro" id="IPR012336">
    <property type="entry name" value="Thioredoxin-like_fold"/>
</dbReference>
<name>A0A845EU41_9BACL</name>
<dbReference type="Pfam" id="PF13462">
    <property type="entry name" value="Thioredoxin_4"/>
    <property type="match status" value="1"/>
</dbReference>
<keyword evidence="4" id="KW-1015">Disulfide bond</keyword>
<gene>
    <name evidence="8" type="ORF">GLW07_02820</name>
</gene>
<accession>A0A845EU41</accession>
<dbReference type="AlphaFoldDB" id="A0A845EU41"/>
<dbReference type="PANTHER" id="PTHR13887:SF14">
    <property type="entry name" value="DISULFIDE BOND FORMATION PROTEIN D"/>
    <property type="match status" value="1"/>
</dbReference>
<keyword evidence="6" id="KW-1133">Transmembrane helix</keyword>
<comment type="caution">
    <text evidence="8">The sequence shown here is derived from an EMBL/GenBank/DDBJ whole genome shotgun (WGS) entry which is preliminary data.</text>
</comment>
<keyword evidence="2" id="KW-0732">Signal</keyword>
<dbReference type="EMBL" id="WMEY01000001">
    <property type="protein sequence ID" value="MYL62283.1"/>
    <property type="molecule type" value="Genomic_DNA"/>
</dbReference>
<evidence type="ECO:0000256" key="6">
    <source>
        <dbReference type="SAM" id="Phobius"/>
    </source>
</evidence>
<proteinExistence type="inferred from homology"/>
<protein>
    <submittedName>
        <fullName evidence="8">Thioredoxin domain-containing protein</fullName>
    </submittedName>
</protein>
<dbReference type="RefSeq" id="WP_160918147.1">
    <property type="nucleotide sequence ID" value="NZ_WMEY01000001.1"/>
</dbReference>